<protein>
    <submittedName>
        <fullName evidence="1">Uncharacterized protein</fullName>
    </submittedName>
</protein>
<keyword evidence="2" id="KW-1185">Reference proteome</keyword>
<dbReference type="Proteomes" id="UP000275267">
    <property type="component" value="Unassembled WGS sequence"/>
</dbReference>
<evidence type="ECO:0000313" key="2">
    <source>
        <dbReference type="Proteomes" id="UP000275267"/>
    </source>
</evidence>
<name>A0A3L6TH66_PANMI</name>
<organism evidence="1 2">
    <name type="scientific">Panicum miliaceum</name>
    <name type="common">Proso millet</name>
    <name type="synonym">Broomcorn millet</name>
    <dbReference type="NCBI Taxonomy" id="4540"/>
    <lineage>
        <taxon>Eukaryota</taxon>
        <taxon>Viridiplantae</taxon>
        <taxon>Streptophyta</taxon>
        <taxon>Embryophyta</taxon>
        <taxon>Tracheophyta</taxon>
        <taxon>Spermatophyta</taxon>
        <taxon>Magnoliopsida</taxon>
        <taxon>Liliopsida</taxon>
        <taxon>Poales</taxon>
        <taxon>Poaceae</taxon>
        <taxon>PACMAD clade</taxon>
        <taxon>Panicoideae</taxon>
        <taxon>Panicodae</taxon>
        <taxon>Paniceae</taxon>
        <taxon>Panicinae</taxon>
        <taxon>Panicum</taxon>
        <taxon>Panicum sect. Panicum</taxon>
    </lineage>
</organism>
<accession>A0A3L6TH66</accession>
<sequence length="130" mass="14051">MATLSCWLGLSVAQERAGATPCLAALCPPPVPPPSISLVPSRVSGRAAGAGDGALFLASGGEMNARGELSGQLDPIDEKDEVRAILSFQGVYKNENEKKNQRNREKGMKFLESKEFMCGMLYFERLTNKM</sequence>
<dbReference type="AlphaFoldDB" id="A0A3L6TH66"/>
<evidence type="ECO:0000313" key="1">
    <source>
        <dbReference type="EMBL" id="RLN36066.1"/>
    </source>
</evidence>
<proteinExistence type="predicted"/>
<dbReference type="EMBL" id="PQIB02000002">
    <property type="protein sequence ID" value="RLN36066.1"/>
    <property type="molecule type" value="Genomic_DNA"/>
</dbReference>
<gene>
    <name evidence="1" type="ORF">C2845_PM03G22040</name>
</gene>
<reference evidence="2" key="1">
    <citation type="journal article" date="2019" name="Nat. Commun.">
        <title>The genome of broomcorn millet.</title>
        <authorList>
            <person name="Zou C."/>
            <person name="Miki D."/>
            <person name="Li D."/>
            <person name="Tang Q."/>
            <person name="Xiao L."/>
            <person name="Rajput S."/>
            <person name="Deng P."/>
            <person name="Jia W."/>
            <person name="Huang R."/>
            <person name="Zhang M."/>
            <person name="Sun Y."/>
            <person name="Hu J."/>
            <person name="Fu X."/>
            <person name="Schnable P.S."/>
            <person name="Li F."/>
            <person name="Zhang H."/>
            <person name="Feng B."/>
            <person name="Zhu X."/>
            <person name="Liu R."/>
            <person name="Schnable J.C."/>
            <person name="Zhu J.-K."/>
            <person name="Zhang H."/>
        </authorList>
    </citation>
    <scope>NUCLEOTIDE SEQUENCE [LARGE SCALE GENOMIC DNA]</scope>
</reference>
<comment type="caution">
    <text evidence="1">The sequence shown here is derived from an EMBL/GenBank/DDBJ whole genome shotgun (WGS) entry which is preliminary data.</text>
</comment>